<sequence length="147" mass="15806">MGVGMAVSLAQEVVNNAFIDLNPIASESGGASSSGNSKPSAEAMLQTPQPSHRKRKHGASSGSLEWHNTSSLEGRTPSNHTSRIAVKIPVLEALEALLAVLCALLQCIFGHRIMFTLIFYQVPVIYEYKYGTVKCLLHSYGFCPSVA</sequence>
<dbReference type="GO" id="GO:0005634">
    <property type="term" value="C:nucleus"/>
    <property type="evidence" value="ECO:0007669"/>
    <property type="project" value="TreeGrafter"/>
</dbReference>
<reference evidence="2 3" key="1">
    <citation type="submission" date="2020-05" db="EMBL/GenBank/DDBJ databases">
        <authorList>
            <person name="Campoy J."/>
            <person name="Schneeberger K."/>
            <person name="Spophaly S."/>
        </authorList>
    </citation>
    <scope>NUCLEOTIDE SEQUENCE [LARGE SCALE GENOMIC DNA]</scope>
    <source>
        <strain evidence="2">PruArmRojPasFocal</strain>
    </source>
</reference>
<evidence type="ECO:0000313" key="3">
    <source>
        <dbReference type="Proteomes" id="UP000507222"/>
    </source>
</evidence>
<protein>
    <submittedName>
        <fullName evidence="2">Uncharacterized protein</fullName>
    </submittedName>
</protein>
<evidence type="ECO:0000313" key="2">
    <source>
        <dbReference type="EMBL" id="CAB4283473.1"/>
    </source>
</evidence>
<dbReference type="PANTHER" id="PTHR34105">
    <property type="entry name" value="PROLINE-, GLUTAMIC ACID- AND LEUCINE-RICH PROTEIN 1"/>
    <property type="match status" value="1"/>
</dbReference>
<name>A0A6J5V5I3_PRUAR</name>
<feature type="compositionally biased region" description="Polar residues" evidence="1">
    <location>
        <begin position="60"/>
        <end position="78"/>
    </location>
</feature>
<accession>A0A6J5V5I3</accession>
<evidence type="ECO:0000256" key="1">
    <source>
        <dbReference type="SAM" id="MobiDB-lite"/>
    </source>
</evidence>
<dbReference type="EMBL" id="CAEKDK010000006">
    <property type="protein sequence ID" value="CAB4283473.1"/>
    <property type="molecule type" value="Genomic_DNA"/>
</dbReference>
<proteinExistence type="predicted"/>
<dbReference type="GO" id="GO:0006364">
    <property type="term" value="P:rRNA processing"/>
    <property type="evidence" value="ECO:0007669"/>
    <property type="project" value="TreeGrafter"/>
</dbReference>
<feature type="region of interest" description="Disordered" evidence="1">
    <location>
        <begin position="29"/>
        <end position="78"/>
    </location>
</feature>
<organism evidence="2 3">
    <name type="scientific">Prunus armeniaca</name>
    <name type="common">Apricot</name>
    <name type="synonym">Armeniaca vulgaris</name>
    <dbReference type="NCBI Taxonomy" id="36596"/>
    <lineage>
        <taxon>Eukaryota</taxon>
        <taxon>Viridiplantae</taxon>
        <taxon>Streptophyta</taxon>
        <taxon>Embryophyta</taxon>
        <taxon>Tracheophyta</taxon>
        <taxon>Spermatophyta</taxon>
        <taxon>Magnoliopsida</taxon>
        <taxon>eudicotyledons</taxon>
        <taxon>Gunneridae</taxon>
        <taxon>Pentapetalae</taxon>
        <taxon>rosids</taxon>
        <taxon>fabids</taxon>
        <taxon>Rosales</taxon>
        <taxon>Rosaceae</taxon>
        <taxon>Amygdaloideae</taxon>
        <taxon>Amygdaleae</taxon>
        <taxon>Prunus</taxon>
    </lineage>
</organism>
<gene>
    <name evidence="2" type="ORF">CURHAP_LOCUS38048</name>
</gene>
<dbReference type="AlphaFoldDB" id="A0A6J5V5I3"/>
<feature type="compositionally biased region" description="Low complexity" evidence="1">
    <location>
        <begin position="29"/>
        <end position="43"/>
    </location>
</feature>
<dbReference type="Proteomes" id="UP000507222">
    <property type="component" value="Unassembled WGS sequence"/>
</dbReference>
<dbReference type="PANTHER" id="PTHR34105:SF1">
    <property type="entry name" value="PROLINE-, GLUTAMIC ACID- AND LEUCINE-RICH PROTEIN 1"/>
    <property type="match status" value="1"/>
</dbReference>